<evidence type="ECO:0000259" key="3">
    <source>
        <dbReference type="Pfam" id="PF22124"/>
    </source>
</evidence>
<dbReference type="PANTHER" id="PTHR31084:SF0">
    <property type="entry name" value="ALPHA-L-FUCOSIDASE 2"/>
    <property type="match status" value="1"/>
</dbReference>
<dbReference type="GO" id="GO:0016787">
    <property type="term" value="F:hydrolase activity"/>
    <property type="evidence" value="ECO:0007669"/>
    <property type="project" value="UniProtKB-KW"/>
</dbReference>
<dbReference type="Pfam" id="PF22124">
    <property type="entry name" value="Glyco_hydro_95_cat"/>
    <property type="match status" value="1"/>
</dbReference>
<dbReference type="InterPro" id="IPR027414">
    <property type="entry name" value="GH95_N_dom"/>
</dbReference>
<evidence type="ECO:0000313" key="4">
    <source>
        <dbReference type="EMBL" id="NNJ29349.1"/>
    </source>
</evidence>
<dbReference type="EMBL" id="JAAOXG010000010">
    <property type="protein sequence ID" value="NNJ29349.1"/>
    <property type="molecule type" value="Genomic_DNA"/>
</dbReference>
<dbReference type="PIRSF" id="PIRSF007663">
    <property type="entry name" value="UCP007663"/>
    <property type="match status" value="1"/>
</dbReference>
<accession>A0ABX1VMT2</accession>
<evidence type="ECO:0000259" key="1">
    <source>
        <dbReference type="Pfam" id="PF14498"/>
    </source>
</evidence>
<proteinExistence type="predicted"/>
<dbReference type="InterPro" id="IPR012341">
    <property type="entry name" value="6hp_glycosidase-like_sf"/>
</dbReference>
<feature type="domain" description="Alpha fucosidase A-like C-terminal" evidence="2">
    <location>
        <begin position="674"/>
        <end position="748"/>
    </location>
</feature>
<dbReference type="RefSeq" id="WP_170820622.1">
    <property type="nucleotide sequence ID" value="NZ_JAAOXG010000010.1"/>
</dbReference>
<dbReference type="Pfam" id="PF14498">
    <property type="entry name" value="Glyco_hyd_65N_2"/>
    <property type="match status" value="1"/>
</dbReference>
<dbReference type="InterPro" id="IPR016518">
    <property type="entry name" value="Alpha-L-fucosidase"/>
</dbReference>
<keyword evidence="5" id="KW-1185">Reference proteome</keyword>
<evidence type="ECO:0000313" key="5">
    <source>
        <dbReference type="Proteomes" id="UP000539052"/>
    </source>
</evidence>
<feature type="domain" description="Glycosyl hydrolase family 95 catalytic" evidence="3">
    <location>
        <begin position="269"/>
        <end position="672"/>
    </location>
</feature>
<dbReference type="PANTHER" id="PTHR31084">
    <property type="entry name" value="ALPHA-L-FUCOSIDASE 2"/>
    <property type="match status" value="1"/>
</dbReference>
<dbReference type="InterPro" id="IPR049053">
    <property type="entry name" value="AFCA-like_C"/>
</dbReference>
<reference evidence="4 5" key="1">
    <citation type="submission" date="2020-03" db="EMBL/GenBank/DDBJ databases">
        <title>Genome Sequence of industrial isolate, B5A.</title>
        <authorList>
            <person name="Sharma S."/>
            <person name="Patil P.B."/>
            <person name="Korpole S."/>
        </authorList>
    </citation>
    <scope>NUCLEOTIDE SEQUENCE [LARGE SCALE GENOMIC DNA]</scope>
    <source>
        <strain evidence="4 5">PI-S10-B5A</strain>
    </source>
</reference>
<dbReference type="InterPro" id="IPR054363">
    <property type="entry name" value="GH95_cat"/>
</dbReference>
<dbReference type="InterPro" id="IPR008928">
    <property type="entry name" value="6-hairpin_glycosidase_sf"/>
</dbReference>
<keyword evidence="4" id="KW-0378">Hydrolase</keyword>
<dbReference type="SUPFAM" id="SSF48208">
    <property type="entry name" value="Six-hairpin glycosidases"/>
    <property type="match status" value="1"/>
</dbReference>
<dbReference type="Gene3D" id="1.50.10.10">
    <property type="match status" value="1"/>
</dbReference>
<organism evidence="4 5">
    <name type="scientific">Lacrimispora defluvii</name>
    <dbReference type="NCBI Taxonomy" id="2719233"/>
    <lineage>
        <taxon>Bacteria</taxon>
        <taxon>Bacillati</taxon>
        <taxon>Bacillota</taxon>
        <taxon>Clostridia</taxon>
        <taxon>Lachnospirales</taxon>
        <taxon>Lachnospiraceae</taxon>
        <taxon>Lacrimispora</taxon>
    </lineage>
</organism>
<protein>
    <submittedName>
        <fullName evidence="4">Glycoside hydrolase family 95 protein</fullName>
    </submittedName>
</protein>
<gene>
    <name evidence="4" type="ORF">G9470_05965</name>
</gene>
<dbReference type="Proteomes" id="UP000539052">
    <property type="component" value="Unassembled WGS sequence"/>
</dbReference>
<name>A0ABX1VMT2_9FIRM</name>
<feature type="domain" description="Glycosyl hydrolase family 95 N-terminal" evidence="1">
    <location>
        <begin position="24"/>
        <end position="249"/>
    </location>
</feature>
<dbReference type="Pfam" id="PF21307">
    <property type="entry name" value="Glyco_hydro_95_C"/>
    <property type="match status" value="1"/>
</dbReference>
<sequence length="772" mass="87657">MKNRLLYDRPVPYQRFRPDSEEIWNEAAPIGNGNMGAMVFGGVQVEKLQLNEDTIWYGNGGRNRVNPEAKGNYLKIRRLLSDGMVSDAQKLADDTMMPIPDQQRNYSTAGEIFFEFHEENQEFKNYIRCLDLNQAIVTMEYEIGGREYQREYFASAVHQVIAIHQESKGAEKVNGCLTLTFFRSNVEKIEKISDHILSMTVKEGGEGCCYCVMAAIKNEGGTVEIHRDQIRVNEADSFTIYLSIRSDFYKEEPAGWCREKLESVLKLPYELVKSEHTKEYQSYFNRVQFSLGQDTAKAERTIPERLKAMQQGEQDLELIAAYYQFGRYLLISSSRPGSQPANLQGIWNRSEHPAWGSKYTININTEMNYWPAESCNLSECHLPLFQLIRRMLPCGQKAARDMYGLPGFVAHHNTDLFGDCAPQDSVMSSTIWPMGAAWLCIHIWNHYEYTLDQEFLRKNMDLMKEASLFISEYLFENHQGKLITGPSISPENTYLHQSGQAGQLCIGPTMDTEIIRDLFEACIKGAEITDCEDELTNKLKTILPRLPELSVGKYGQLMEWAEDYEEMEPGHRHISHLYALYPSEQITYERTPELMEAARVTLERRLKNGGGHTGWSRAWIIAMWARLRDGEKAGENIRNLLTKSTYPNLFDCHPPFQIDGNFGGTAGIVEMLLQCINGVITFLPALPKTWDLGHISGIKTKGALTVSFAWKDGTVISGSIFAEKGGRCCFIKPDGITKIVSSQKADITCKGQKVVCYGEGAYEIQLFCQQGD</sequence>
<comment type="caution">
    <text evidence="4">The sequence shown here is derived from an EMBL/GenBank/DDBJ whole genome shotgun (WGS) entry which is preliminary data.</text>
</comment>
<evidence type="ECO:0000259" key="2">
    <source>
        <dbReference type="Pfam" id="PF21307"/>
    </source>
</evidence>